<dbReference type="RefSeq" id="WP_189227712.1">
    <property type="nucleotide sequence ID" value="NZ_BMRG01000034.1"/>
</dbReference>
<dbReference type="InterPro" id="IPR025948">
    <property type="entry name" value="HTH-like_dom"/>
</dbReference>
<dbReference type="GO" id="GO:0015074">
    <property type="term" value="P:DNA integration"/>
    <property type="evidence" value="ECO:0007669"/>
    <property type="project" value="InterPro"/>
</dbReference>
<name>A0A918AUE4_9PSEU</name>
<dbReference type="Proteomes" id="UP000639606">
    <property type="component" value="Unassembled WGS sequence"/>
</dbReference>
<organism evidence="3 4">
    <name type="scientific">Saccharothrix coeruleofusca</name>
    <dbReference type="NCBI Taxonomy" id="33919"/>
    <lineage>
        <taxon>Bacteria</taxon>
        <taxon>Bacillati</taxon>
        <taxon>Actinomycetota</taxon>
        <taxon>Actinomycetes</taxon>
        <taxon>Pseudonocardiales</taxon>
        <taxon>Pseudonocardiaceae</taxon>
        <taxon>Saccharothrix</taxon>
    </lineage>
</organism>
<dbReference type="PANTHER" id="PTHR46889">
    <property type="entry name" value="TRANSPOSASE INSF FOR INSERTION SEQUENCE IS3B-RELATED"/>
    <property type="match status" value="1"/>
</dbReference>
<proteinExistence type="predicted"/>
<gene>
    <name evidence="3" type="ORF">GCM10010185_71020</name>
</gene>
<dbReference type="InterPro" id="IPR048020">
    <property type="entry name" value="Transpos_IS3"/>
</dbReference>
<dbReference type="PROSITE" id="PS50994">
    <property type="entry name" value="INTEGRASE"/>
    <property type="match status" value="1"/>
</dbReference>
<evidence type="ECO:0000313" key="4">
    <source>
        <dbReference type="Proteomes" id="UP000639606"/>
    </source>
</evidence>
<evidence type="ECO:0000256" key="1">
    <source>
        <dbReference type="ARBA" id="ARBA00002286"/>
    </source>
</evidence>
<dbReference type="InterPro" id="IPR001584">
    <property type="entry name" value="Integrase_cat-core"/>
</dbReference>
<dbReference type="InterPro" id="IPR036397">
    <property type="entry name" value="RNaseH_sf"/>
</dbReference>
<comment type="caution">
    <text evidence="3">The sequence shown here is derived from an EMBL/GenBank/DDBJ whole genome shotgun (WGS) entry which is preliminary data.</text>
</comment>
<dbReference type="NCBIfam" id="NF033516">
    <property type="entry name" value="transpos_IS3"/>
    <property type="match status" value="1"/>
</dbReference>
<dbReference type="EMBL" id="BMRG01000034">
    <property type="protein sequence ID" value="GGP87078.1"/>
    <property type="molecule type" value="Genomic_DNA"/>
</dbReference>
<dbReference type="AlphaFoldDB" id="A0A918AUE4"/>
<sequence>MKLVEQLRGRFGVEFVLRVLGVASSTYHGWVARQAAPSDREREDEAITDEITDIHAASGGTYGSPRVHQVLRRRGIRVSRKRVERLMRQAGLQGAFLRKHWWTPSTRQDPQAAPAPDRVNRDFTAPAPDRLWVADATRIRTGEGAFWLAAVRDAFSNRIVGWKTSDRCDTDLVLGALEYAIWSRDVRDGQLIHHSDRRSTYTAFRFAERLADNGILPSMGSVGDSYDNALMENFFSTLKIELVYRRSWRTRDEAENELFRYIDGFYNTERIQKDLGWLSPDEYEAAWHTAQTQPATIPAAPTASR</sequence>
<keyword evidence="4" id="KW-1185">Reference proteome</keyword>
<dbReference type="SUPFAM" id="SSF53098">
    <property type="entry name" value="Ribonuclease H-like"/>
    <property type="match status" value="1"/>
</dbReference>
<dbReference type="Pfam" id="PF13333">
    <property type="entry name" value="rve_2"/>
    <property type="match status" value="1"/>
</dbReference>
<evidence type="ECO:0000313" key="3">
    <source>
        <dbReference type="EMBL" id="GGP87078.1"/>
    </source>
</evidence>
<comment type="function">
    <text evidence="1">Involved in the transposition of the insertion sequence.</text>
</comment>
<dbReference type="PANTHER" id="PTHR46889:SF4">
    <property type="entry name" value="TRANSPOSASE INSO FOR INSERTION SEQUENCE ELEMENT IS911B-RELATED"/>
    <property type="match status" value="1"/>
</dbReference>
<dbReference type="InterPro" id="IPR012337">
    <property type="entry name" value="RNaseH-like_sf"/>
</dbReference>
<reference evidence="3" key="1">
    <citation type="journal article" date="2014" name="Int. J. Syst. Evol. Microbiol.">
        <title>Complete genome sequence of Corynebacterium casei LMG S-19264T (=DSM 44701T), isolated from a smear-ripened cheese.</title>
        <authorList>
            <consortium name="US DOE Joint Genome Institute (JGI-PGF)"/>
            <person name="Walter F."/>
            <person name="Albersmeier A."/>
            <person name="Kalinowski J."/>
            <person name="Ruckert C."/>
        </authorList>
    </citation>
    <scope>NUCLEOTIDE SEQUENCE</scope>
    <source>
        <strain evidence="3">JCM 3313</strain>
    </source>
</reference>
<accession>A0A918AUE4</accession>
<dbReference type="Pfam" id="PF13276">
    <property type="entry name" value="HTH_21"/>
    <property type="match status" value="1"/>
</dbReference>
<dbReference type="Pfam" id="PF00665">
    <property type="entry name" value="rve"/>
    <property type="match status" value="1"/>
</dbReference>
<dbReference type="InterPro" id="IPR050900">
    <property type="entry name" value="Transposase_IS3/IS150/IS904"/>
</dbReference>
<protein>
    <submittedName>
        <fullName evidence="3">Transposase for insertion sequence element IS986/IS6110</fullName>
    </submittedName>
</protein>
<evidence type="ECO:0000259" key="2">
    <source>
        <dbReference type="PROSITE" id="PS50994"/>
    </source>
</evidence>
<dbReference type="Gene3D" id="3.30.420.10">
    <property type="entry name" value="Ribonuclease H-like superfamily/Ribonuclease H"/>
    <property type="match status" value="1"/>
</dbReference>
<feature type="domain" description="Integrase catalytic" evidence="2">
    <location>
        <begin position="124"/>
        <end position="288"/>
    </location>
</feature>
<dbReference type="GO" id="GO:0003676">
    <property type="term" value="F:nucleic acid binding"/>
    <property type="evidence" value="ECO:0007669"/>
    <property type="project" value="InterPro"/>
</dbReference>
<reference evidence="3" key="2">
    <citation type="submission" date="2020-09" db="EMBL/GenBank/DDBJ databases">
        <authorList>
            <person name="Sun Q."/>
            <person name="Ohkuma M."/>
        </authorList>
    </citation>
    <scope>NUCLEOTIDE SEQUENCE</scope>
    <source>
        <strain evidence="3">JCM 3313</strain>
    </source>
</reference>